<dbReference type="Gene3D" id="3.40.50.1110">
    <property type="entry name" value="SGNH hydrolase"/>
    <property type="match status" value="1"/>
</dbReference>
<keyword evidence="2" id="KW-0378">Hydrolase</keyword>
<keyword evidence="3" id="KW-1185">Reference proteome</keyword>
<dbReference type="GO" id="GO:0016788">
    <property type="term" value="F:hydrolase activity, acting on ester bonds"/>
    <property type="evidence" value="ECO:0007669"/>
    <property type="project" value="InterPro"/>
</dbReference>
<organism evidence="2 3">
    <name type="scientific">Mucisphaera calidilacus</name>
    <dbReference type="NCBI Taxonomy" id="2527982"/>
    <lineage>
        <taxon>Bacteria</taxon>
        <taxon>Pseudomonadati</taxon>
        <taxon>Planctomycetota</taxon>
        <taxon>Phycisphaerae</taxon>
        <taxon>Phycisphaerales</taxon>
        <taxon>Phycisphaeraceae</taxon>
        <taxon>Mucisphaera</taxon>
    </lineage>
</organism>
<evidence type="ECO:0000313" key="3">
    <source>
        <dbReference type="Proteomes" id="UP000320386"/>
    </source>
</evidence>
<dbReference type="EMBL" id="CP036280">
    <property type="protein sequence ID" value="QDU71885.1"/>
    <property type="molecule type" value="Genomic_DNA"/>
</dbReference>
<protein>
    <submittedName>
        <fullName evidence="2">GDSL-like Lipase/Acylhydrolase</fullName>
    </submittedName>
</protein>
<feature type="compositionally biased region" description="Low complexity" evidence="1">
    <location>
        <begin position="369"/>
        <end position="380"/>
    </location>
</feature>
<dbReference type="RefSeq" id="WP_145446080.1">
    <property type="nucleotide sequence ID" value="NZ_CP036280.1"/>
</dbReference>
<dbReference type="OrthoDB" id="208619at2"/>
<name>A0A518BY31_9BACT</name>
<evidence type="ECO:0000256" key="1">
    <source>
        <dbReference type="SAM" id="MobiDB-lite"/>
    </source>
</evidence>
<dbReference type="AlphaFoldDB" id="A0A518BY31"/>
<accession>A0A518BY31</accession>
<feature type="region of interest" description="Disordered" evidence="1">
    <location>
        <begin position="354"/>
        <end position="397"/>
    </location>
</feature>
<evidence type="ECO:0000313" key="2">
    <source>
        <dbReference type="EMBL" id="QDU71885.1"/>
    </source>
</evidence>
<dbReference type="InterPro" id="IPR036514">
    <property type="entry name" value="SGNH_hydro_sf"/>
</dbReference>
<reference evidence="2 3" key="1">
    <citation type="submission" date="2019-02" db="EMBL/GenBank/DDBJ databases">
        <title>Deep-cultivation of Planctomycetes and their phenomic and genomic characterization uncovers novel biology.</title>
        <authorList>
            <person name="Wiegand S."/>
            <person name="Jogler M."/>
            <person name="Boedeker C."/>
            <person name="Pinto D."/>
            <person name="Vollmers J."/>
            <person name="Rivas-Marin E."/>
            <person name="Kohn T."/>
            <person name="Peeters S.H."/>
            <person name="Heuer A."/>
            <person name="Rast P."/>
            <person name="Oberbeckmann S."/>
            <person name="Bunk B."/>
            <person name="Jeske O."/>
            <person name="Meyerdierks A."/>
            <person name="Storesund J.E."/>
            <person name="Kallscheuer N."/>
            <person name="Luecker S."/>
            <person name="Lage O.M."/>
            <person name="Pohl T."/>
            <person name="Merkel B.J."/>
            <person name="Hornburger P."/>
            <person name="Mueller R.-W."/>
            <person name="Bruemmer F."/>
            <person name="Labrenz M."/>
            <person name="Spormann A.M."/>
            <person name="Op den Camp H."/>
            <person name="Overmann J."/>
            <person name="Amann R."/>
            <person name="Jetten M.S.M."/>
            <person name="Mascher T."/>
            <person name="Medema M.H."/>
            <person name="Devos D.P."/>
            <person name="Kaster A.-K."/>
            <person name="Ovreas L."/>
            <person name="Rohde M."/>
            <person name="Galperin M.Y."/>
            <person name="Jogler C."/>
        </authorList>
    </citation>
    <scope>NUCLEOTIDE SEQUENCE [LARGE SCALE GENOMIC DNA]</scope>
    <source>
        <strain evidence="2 3">Pan265</strain>
    </source>
</reference>
<dbReference type="Pfam" id="PF00657">
    <property type="entry name" value="Lipase_GDSL"/>
    <property type="match status" value="1"/>
</dbReference>
<gene>
    <name evidence="2" type="ORF">Pan265_17430</name>
</gene>
<proteinExistence type="predicted"/>
<dbReference type="SUPFAM" id="SSF52266">
    <property type="entry name" value="SGNH hydrolase"/>
    <property type="match status" value="1"/>
</dbReference>
<dbReference type="InterPro" id="IPR001087">
    <property type="entry name" value="GDSL"/>
</dbReference>
<dbReference type="Proteomes" id="UP000320386">
    <property type="component" value="Chromosome"/>
</dbReference>
<dbReference type="KEGG" id="mcad:Pan265_17430"/>
<sequence length="397" mass="43943">MKRMLTPALKLLWQQRIALITALLLLLVGELTLRTLAPEYTNRVYDAYYTGGHPINTSADDTRGRPLDESARNANVRILALGDSVSFGTGVAESDTWPRQLEARLENRAVDAAVLNTSRPGLDLDQARLLLEDRFTEYRPTHVAVVVSGNMVSLAWIRQHDEPRLPDVQPQRTAPDASLKSRLRRAYHQFALPGFLTINIERFTYAIGLRVHNVDPQAPFGSLLAYGYRQNDLDPGTPAEAWSLLAAQIDRLNRSCNRIGAKLLLAYAPSEFALNENWINNLKSVPRARLTLDPEEQLSLSAARIDPSVTFIPLHQALADAAHKDGLYILNDYTHFNPRGHSVIAERFSEHFGASTQPLTADASHRRSQPAPAGQPARAQSSDRSDSPGSTGPAGRR</sequence>